<keyword evidence="9 15" id="KW-0378">Hydrolase</keyword>
<feature type="active site" description="Charge relay system" evidence="15">
    <location>
        <position position="288"/>
    </location>
</feature>
<dbReference type="GO" id="GO:0008240">
    <property type="term" value="F:tripeptidyl-peptidase activity"/>
    <property type="evidence" value="ECO:0007669"/>
    <property type="project" value="UniProtKB-EC"/>
</dbReference>
<dbReference type="AlphaFoldDB" id="A0A1X6MIY9"/>
<dbReference type="OrthoDB" id="409122at2759"/>
<dbReference type="GO" id="GO:0004252">
    <property type="term" value="F:serine-type endopeptidase activity"/>
    <property type="evidence" value="ECO:0007669"/>
    <property type="project" value="UniProtKB-UniRule"/>
</dbReference>
<dbReference type="SMART" id="SM00944">
    <property type="entry name" value="Pro-kuma_activ"/>
    <property type="match status" value="1"/>
</dbReference>
<evidence type="ECO:0000256" key="5">
    <source>
        <dbReference type="ARBA" id="ARBA00022525"/>
    </source>
</evidence>
<keyword evidence="12" id="KW-0843">Virulence</keyword>
<feature type="active site" description="Charge relay system" evidence="15">
    <location>
        <position position="485"/>
    </location>
</feature>
<reference evidence="18 19" key="1">
    <citation type="submission" date="2017-04" db="EMBL/GenBank/DDBJ databases">
        <title>Genome Sequence of the Model Brown-Rot Fungus Postia placenta SB12.</title>
        <authorList>
            <consortium name="DOE Joint Genome Institute"/>
            <person name="Gaskell J."/>
            <person name="Kersten P."/>
            <person name="Larrondo L.F."/>
            <person name="Canessa P."/>
            <person name="Martinez D."/>
            <person name="Hibbett D."/>
            <person name="Schmoll M."/>
            <person name="Kubicek C.P."/>
            <person name="Martinez A.T."/>
            <person name="Yadav J."/>
            <person name="Master E."/>
            <person name="Magnuson J.K."/>
            <person name="James T."/>
            <person name="Yaver D."/>
            <person name="Berka R."/>
            <person name="Labutti K."/>
            <person name="Lipzen A."/>
            <person name="Aerts A."/>
            <person name="Barry K."/>
            <person name="Henrissat B."/>
            <person name="Blanchette R."/>
            <person name="Grigoriev I."/>
            <person name="Cullen D."/>
        </authorList>
    </citation>
    <scope>NUCLEOTIDE SEQUENCE [LARGE SCALE GENOMIC DNA]</scope>
    <source>
        <strain evidence="18 19">MAD-698-R-SB12</strain>
    </source>
</reference>
<feature type="active site" description="Charge relay system" evidence="15">
    <location>
        <position position="292"/>
    </location>
</feature>
<name>A0A1X6MIY9_9APHY</name>
<dbReference type="GO" id="GO:0005576">
    <property type="term" value="C:extracellular region"/>
    <property type="evidence" value="ECO:0007669"/>
    <property type="project" value="UniProtKB-SubCell"/>
</dbReference>
<dbReference type="PANTHER" id="PTHR14218:SF15">
    <property type="entry name" value="TRIPEPTIDYL-PEPTIDASE 1"/>
    <property type="match status" value="1"/>
</dbReference>
<dbReference type="STRING" id="670580.A0A1X6MIY9"/>
<feature type="binding site" evidence="15">
    <location>
        <position position="546"/>
    </location>
    <ligand>
        <name>Ca(2+)</name>
        <dbReference type="ChEBI" id="CHEBI:29108"/>
    </ligand>
</feature>
<dbReference type="GO" id="GO:0046872">
    <property type="term" value="F:metal ion binding"/>
    <property type="evidence" value="ECO:0007669"/>
    <property type="project" value="UniProtKB-UniRule"/>
</dbReference>
<dbReference type="Pfam" id="PF00082">
    <property type="entry name" value="Peptidase_S8"/>
    <property type="match status" value="1"/>
</dbReference>
<feature type="domain" description="Peptidase S53" evidence="17">
    <location>
        <begin position="212"/>
        <end position="567"/>
    </location>
</feature>
<organism evidence="18 19">
    <name type="scientific">Postia placenta MAD-698-R-SB12</name>
    <dbReference type="NCBI Taxonomy" id="670580"/>
    <lineage>
        <taxon>Eukaryota</taxon>
        <taxon>Fungi</taxon>
        <taxon>Dikarya</taxon>
        <taxon>Basidiomycota</taxon>
        <taxon>Agaricomycotina</taxon>
        <taxon>Agaricomycetes</taxon>
        <taxon>Polyporales</taxon>
        <taxon>Adustoporiaceae</taxon>
        <taxon>Rhodonia</taxon>
    </lineage>
</organism>
<keyword evidence="7 15" id="KW-0479">Metal-binding</keyword>
<evidence type="ECO:0000256" key="14">
    <source>
        <dbReference type="ARBA" id="ARBA00023180"/>
    </source>
</evidence>
<evidence type="ECO:0000256" key="15">
    <source>
        <dbReference type="PROSITE-ProRule" id="PRU01032"/>
    </source>
</evidence>
<dbReference type="InterPro" id="IPR036852">
    <property type="entry name" value="Peptidase_S8/S53_dom_sf"/>
</dbReference>
<keyword evidence="5" id="KW-0964">Secreted</keyword>
<evidence type="ECO:0000259" key="17">
    <source>
        <dbReference type="PROSITE" id="PS51695"/>
    </source>
</evidence>
<proteinExistence type="predicted"/>
<feature type="signal peptide" evidence="16">
    <location>
        <begin position="1"/>
        <end position="18"/>
    </location>
</feature>
<evidence type="ECO:0000256" key="3">
    <source>
        <dbReference type="ARBA" id="ARBA00004239"/>
    </source>
</evidence>
<dbReference type="Proteomes" id="UP000194127">
    <property type="component" value="Unassembled WGS sequence"/>
</dbReference>
<sequence>MLRPFCLLAASLVSTAWSNPVLHGLQVLEHRDAPPRGFVHGGPASPDTMLSLRLALKQNNMDGLIEALYDVSTPSSAKYGQHLSKYEVEEYVSPTSMTIAAVNAWLSENNVTATTISPAGDWLAITLPVSQANSMLDADFSVFTHQESGHQSVRTLSYSIPSDLVSHLDLIHPTVTFTPPSAALPLQVTKYTGTTKKATSANDPVGNCPDDYVDADCIETLYNMPDTVPALSNNYIAVTGYNNYYANEADLDYFLQWLRYGYPDDLMFTVETLDGGQNDQTEDDSGTEANLDTQYTTGLATYVPVTFLSVGQNNTDGVFGFLDVANYFLDMETPPSVITTSYGSNEEYLSTNVAYALCNAYAQLGARGVSVLYSSGDGGVSGTQNQSCTTFVPSFPSGCPYVTSVGATTDLQPEVAASFSSGGFSNYWATPSFQQSAVSNYLSYLGSTNAGLYNASGRGFPDVSAQGVDIMIAQYQEFYLVDGTSCSSPIFASVVGMLNNQLISAGKSTLGWLNPFLYSTGASALTDITSGNNPGCGTNSFSATTGWDPVTGLGTPNYTLLYSAVGL</sequence>
<keyword evidence="8 16" id="KW-0732">Signal</keyword>
<feature type="binding site" evidence="15">
    <location>
        <position position="527"/>
    </location>
    <ligand>
        <name>Ca(2+)</name>
        <dbReference type="ChEBI" id="CHEBI:29108"/>
    </ligand>
</feature>
<dbReference type="RefSeq" id="XP_024333099.1">
    <property type="nucleotide sequence ID" value="XM_024487564.1"/>
</dbReference>
<evidence type="ECO:0000256" key="9">
    <source>
        <dbReference type="ARBA" id="ARBA00022801"/>
    </source>
</evidence>
<keyword evidence="6 15" id="KW-0645">Protease</keyword>
<comment type="cofactor">
    <cofactor evidence="15">
        <name>Ca(2+)</name>
        <dbReference type="ChEBI" id="CHEBI:29108"/>
    </cofactor>
    <text evidence="15">Binds 1 Ca(2+) ion per subunit.</text>
</comment>
<dbReference type="Pfam" id="PF09286">
    <property type="entry name" value="Pro-kuma_activ"/>
    <property type="match status" value="1"/>
</dbReference>
<evidence type="ECO:0000313" key="19">
    <source>
        <dbReference type="Proteomes" id="UP000194127"/>
    </source>
</evidence>
<evidence type="ECO:0000256" key="6">
    <source>
        <dbReference type="ARBA" id="ARBA00022670"/>
    </source>
</evidence>
<evidence type="ECO:0000256" key="8">
    <source>
        <dbReference type="ARBA" id="ARBA00022729"/>
    </source>
</evidence>
<dbReference type="EC" id="3.4.14.10" evidence="4"/>
<feature type="binding site" evidence="15">
    <location>
        <position position="548"/>
    </location>
    <ligand>
        <name>Ca(2+)</name>
        <dbReference type="ChEBI" id="CHEBI:29108"/>
    </ligand>
</feature>
<dbReference type="PROSITE" id="PS51695">
    <property type="entry name" value="SEDOLISIN"/>
    <property type="match status" value="1"/>
</dbReference>
<dbReference type="SUPFAM" id="SSF52743">
    <property type="entry name" value="Subtilisin-like"/>
    <property type="match status" value="1"/>
</dbReference>
<comment type="catalytic activity">
    <reaction evidence="1">
        <text>Release of an N-terminal tripeptide from a polypeptide.</text>
        <dbReference type="EC" id="3.4.14.10"/>
    </reaction>
</comment>
<evidence type="ECO:0000256" key="12">
    <source>
        <dbReference type="ARBA" id="ARBA00023026"/>
    </source>
</evidence>
<dbReference type="InterPro" id="IPR030400">
    <property type="entry name" value="Sedolisin_dom"/>
</dbReference>
<dbReference type="GeneID" id="36332513"/>
<evidence type="ECO:0000256" key="10">
    <source>
        <dbReference type="ARBA" id="ARBA00022825"/>
    </source>
</evidence>
<keyword evidence="11 15" id="KW-0106">Calcium</keyword>
<evidence type="ECO:0000256" key="1">
    <source>
        <dbReference type="ARBA" id="ARBA00001910"/>
    </source>
</evidence>
<dbReference type="InterPro" id="IPR000209">
    <property type="entry name" value="Peptidase_S8/S53_dom"/>
</dbReference>
<feature type="chain" id="PRO_5010878976" description="tripeptidyl-peptidase II" evidence="16">
    <location>
        <begin position="19"/>
        <end position="567"/>
    </location>
</feature>
<comment type="function">
    <text evidence="2">Secreted tripeptidyl-peptidase which degrades proteins at acidic pHs and is involved in virulence.</text>
</comment>
<dbReference type="CDD" id="cd11377">
    <property type="entry name" value="Pro-peptidase_S53"/>
    <property type="match status" value="1"/>
</dbReference>
<keyword evidence="10 15" id="KW-0720">Serine protease</keyword>
<feature type="binding site" evidence="15">
    <location>
        <position position="528"/>
    </location>
    <ligand>
        <name>Ca(2+)</name>
        <dbReference type="ChEBI" id="CHEBI:29108"/>
    </ligand>
</feature>
<dbReference type="Gene3D" id="3.40.50.200">
    <property type="entry name" value="Peptidase S8/S53 domain"/>
    <property type="match status" value="1"/>
</dbReference>
<evidence type="ECO:0000256" key="13">
    <source>
        <dbReference type="ARBA" id="ARBA00023145"/>
    </source>
</evidence>
<dbReference type="SUPFAM" id="SSF54897">
    <property type="entry name" value="Protease propeptides/inhibitors"/>
    <property type="match status" value="1"/>
</dbReference>
<keyword evidence="19" id="KW-1185">Reference proteome</keyword>
<dbReference type="InterPro" id="IPR050819">
    <property type="entry name" value="Tripeptidyl-peptidase_I"/>
</dbReference>
<dbReference type="CDD" id="cd04056">
    <property type="entry name" value="Peptidases_S53"/>
    <property type="match status" value="1"/>
</dbReference>
<evidence type="ECO:0000256" key="11">
    <source>
        <dbReference type="ARBA" id="ARBA00022837"/>
    </source>
</evidence>
<gene>
    <name evidence="18" type="ORF">POSPLADRAFT_1160563</name>
</gene>
<keyword evidence="13" id="KW-0865">Zymogen</keyword>
<evidence type="ECO:0000256" key="4">
    <source>
        <dbReference type="ARBA" id="ARBA00012462"/>
    </source>
</evidence>
<accession>A0A1X6MIY9</accession>
<dbReference type="PANTHER" id="PTHR14218">
    <property type="entry name" value="PROTEASE S8 TRIPEPTIDYL PEPTIDASE I CLN2"/>
    <property type="match status" value="1"/>
</dbReference>
<evidence type="ECO:0000256" key="2">
    <source>
        <dbReference type="ARBA" id="ARBA00002451"/>
    </source>
</evidence>
<keyword evidence="14" id="KW-0325">Glycoprotein</keyword>
<protein>
    <recommendedName>
        <fullName evidence="4">tripeptidyl-peptidase II</fullName>
        <ecNumber evidence="4">3.4.14.10</ecNumber>
    </recommendedName>
</protein>
<dbReference type="EMBL" id="KZ110614">
    <property type="protein sequence ID" value="OSX56305.1"/>
    <property type="molecule type" value="Genomic_DNA"/>
</dbReference>
<dbReference type="InterPro" id="IPR015366">
    <property type="entry name" value="S53_propep"/>
</dbReference>
<comment type="subcellular location">
    <subcellularLocation>
        <location evidence="3">Secreted</location>
        <location evidence="3">Extracellular space</location>
    </subcellularLocation>
</comment>
<dbReference type="GO" id="GO:0006508">
    <property type="term" value="P:proteolysis"/>
    <property type="evidence" value="ECO:0007669"/>
    <property type="project" value="UniProtKB-KW"/>
</dbReference>
<evidence type="ECO:0000313" key="18">
    <source>
        <dbReference type="EMBL" id="OSX56305.1"/>
    </source>
</evidence>
<dbReference type="FunFam" id="3.40.50.200:FF:000015">
    <property type="entry name" value="Tripeptidyl peptidase A"/>
    <property type="match status" value="1"/>
</dbReference>
<evidence type="ECO:0000256" key="7">
    <source>
        <dbReference type="ARBA" id="ARBA00022723"/>
    </source>
</evidence>
<evidence type="ECO:0000256" key="16">
    <source>
        <dbReference type="SAM" id="SignalP"/>
    </source>
</evidence>